<dbReference type="Pfam" id="PF12200">
    <property type="entry name" value="DUF3597"/>
    <property type="match status" value="1"/>
</dbReference>
<evidence type="ECO:0000313" key="3">
    <source>
        <dbReference type="EMBL" id="CAG9166989.1"/>
    </source>
</evidence>
<feature type="domain" description="DUF3597" evidence="2">
    <location>
        <begin position="3"/>
        <end position="149"/>
    </location>
</feature>
<feature type="compositionally biased region" description="Low complexity" evidence="1">
    <location>
        <begin position="28"/>
        <end position="65"/>
    </location>
</feature>
<evidence type="ECO:0000313" key="4">
    <source>
        <dbReference type="Proteomes" id="UP000721236"/>
    </source>
</evidence>
<sequence>MGIFSDILNKLRGKAKPAQAGTAGGAAAGTTAGTAPAAGAPAAAPATGTAAPSAPPAQAQASAAPATLADVDVEKIMDQLVSESGQKLNWRTSIVDTLKALGIDSSLEHRKSLAQELKYDGDMNDSAAMNIWLQKRVMKELASHGGKLPPELTD</sequence>
<dbReference type="SUPFAM" id="SSF158634">
    <property type="entry name" value="RPA2825-like"/>
    <property type="match status" value="1"/>
</dbReference>
<feature type="region of interest" description="Disordered" evidence="1">
    <location>
        <begin position="15"/>
        <end position="65"/>
    </location>
</feature>
<reference evidence="3 4" key="1">
    <citation type="submission" date="2021-08" db="EMBL/GenBank/DDBJ databases">
        <authorList>
            <person name="Peeters C."/>
        </authorList>
    </citation>
    <scope>NUCLEOTIDE SEQUENCE [LARGE SCALE GENOMIC DNA]</scope>
    <source>
        <strain evidence="3 4">LMG 21510</strain>
    </source>
</reference>
<dbReference type="EMBL" id="CAJZAH010000001">
    <property type="protein sequence ID" value="CAG9166989.1"/>
    <property type="molecule type" value="Genomic_DNA"/>
</dbReference>
<evidence type="ECO:0000256" key="1">
    <source>
        <dbReference type="SAM" id="MobiDB-lite"/>
    </source>
</evidence>
<protein>
    <recommendedName>
        <fullName evidence="2">DUF3597 domain-containing protein</fullName>
    </recommendedName>
</protein>
<dbReference type="RefSeq" id="WP_224039554.1">
    <property type="nucleotide sequence ID" value="NZ_CAJZAH010000001.1"/>
</dbReference>
<gene>
    <name evidence="3" type="ORF">LMG21510_00615</name>
</gene>
<proteinExistence type="predicted"/>
<evidence type="ECO:0000259" key="2">
    <source>
        <dbReference type="Pfam" id="PF12200"/>
    </source>
</evidence>
<organism evidence="3 4">
    <name type="scientific">Cupriavidus respiraculi</name>
    <dbReference type="NCBI Taxonomy" id="195930"/>
    <lineage>
        <taxon>Bacteria</taxon>
        <taxon>Pseudomonadati</taxon>
        <taxon>Pseudomonadota</taxon>
        <taxon>Betaproteobacteria</taxon>
        <taxon>Burkholderiales</taxon>
        <taxon>Burkholderiaceae</taxon>
        <taxon>Cupriavidus</taxon>
    </lineage>
</organism>
<keyword evidence="4" id="KW-1185">Reference proteome</keyword>
<comment type="caution">
    <text evidence="3">The sequence shown here is derived from an EMBL/GenBank/DDBJ whole genome shotgun (WGS) entry which is preliminary data.</text>
</comment>
<name>A0ABM8WHW4_9BURK</name>
<accession>A0ABM8WHW4</accession>
<dbReference type="InterPro" id="IPR022016">
    <property type="entry name" value="DUF3597"/>
</dbReference>
<dbReference type="Proteomes" id="UP000721236">
    <property type="component" value="Unassembled WGS sequence"/>
</dbReference>